<organism evidence="1 2">
    <name type="scientific">Parvularcula lutaonensis</name>
    <dbReference type="NCBI Taxonomy" id="491923"/>
    <lineage>
        <taxon>Bacteria</taxon>
        <taxon>Pseudomonadati</taxon>
        <taxon>Pseudomonadota</taxon>
        <taxon>Alphaproteobacteria</taxon>
        <taxon>Parvularculales</taxon>
        <taxon>Parvularculaceae</taxon>
        <taxon>Parvularcula</taxon>
    </lineage>
</organism>
<proteinExistence type="predicted"/>
<name>A0ABV7MER7_9PROT</name>
<dbReference type="RefSeq" id="WP_189575569.1">
    <property type="nucleotide sequence ID" value="NZ_BMXU01000002.1"/>
</dbReference>
<keyword evidence="2" id="KW-1185">Reference proteome</keyword>
<protein>
    <submittedName>
        <fullName evidence="1">Sulfotransferase family 2 domain-containing protein</fullName>
    </submittedName>
</protein>
<evidence type="ECO:0000313" key="2">
    <source>
        <dbReference type="Proteomes" id="UP001595607"/>
    </source>
</evidence>
<reference evidence="2" key="1">
    <citation type="journal article" date="2019" name="Int. J. Syst. Evol. Microbiol.">
        <title>The Global Catalogue of Microorganisms (GCM) 10K type strain sequencing project: providing services to taxonomists for standard genome sequencing and annotation.</title>
        <authorList>
            <consortium name="The Broad Institute Genomics Platform"/>
            <consortium name="The Broad Institute Genome Sequencing Center for Infectious Disease"/>
            <person name="Wu L."/>
            <person name="Ma J."/>
        </authorList>
    </citation>
    <scope>NUCLEOTIDE SEQUENCE [LARGE SCALE GENOMIC DNA]</scope>
    <source>
        <strain evidence="2">KCTC 22245</strain>
    </source>
</reference>
<dbReference type="InterPro" id="IPR005331">
    <property type="entry name" value="Sulfotransferase"/>
</dbReference>
<accession>A0ABV7MER7</accession>
<dbReference type="Pfam" id="PF03567">
    <property type="entry name" value="Sulfotransfer_2"/>
    <property type="match status" value="1"/>
</dbReference>
<gene>
    <name evidence="1" type="ORF">ACFONP_10830</name>
</gene>
<dbReference type="EMBL" id="JBHRVA010000003">
    <property type="protein sequence ID" value="MFC3303225.1"/>
    <property type="molecule type" value="Genomic_DNA"/>
</dbReference>
<dbReference type="InterPro" id="IPR027417">
    <property type="entry name" value="P-loop_NTPase"/>
</dbReference>
<sequence>MLISLKRRFVFIANLKTASTSIERVLARHAEVALVQSRFGKHMGLTSVLDRFGFLFAEEPFERFFSFAVMREPAERLLSLYRSHQHEQFNGRPSLSTKGMSFEAFLDDWLPANQAQAESQSSLLLDKRGRASLTRIIRFEDLDRAFPAVRRDIGLPWPIGTRLPRLNPSAAPSIGISDDARARIAALYPEDTALYAALDP</sequence>
<dbReference type="Proteomes" id="UP001595607">
    <property type="component" value="Unassembled WGS sequence"/>
</dbReference>
<dbReference type="SUPFAM" id="SSF52540">
    <property type="entry name" value="P-loop containing nucleoside triphosphate hydrolases"/>
    <property type="match status" value="1"/>
</dbReference>
<dbReference type="Gene3D" id="3.40.50.300">
    <property type="entry name" value="P-loop containing nucleotide triphosphate hydrolases"/>
    <property type="match status" value="1"/>
</dbReference>
<comment type="caution">
    <text evidence="1">The sequence shown here is derived from an EMBL/GenBank/DDBJ whole genome shotgun (WGS) entry which is preliminary data.</text>
</comment>
<evidence type="ECO:0000313" key="1">
    <source>
        <dbReference type="EMBL" id="MFC3303225.1"/>
    </source>
</evidence>